<protein>
    <recommendedName>
        <fullName evidence="4">DUF177 domain-containing protein</fullName>
    </recommendedName>
</protein>
<reference evidence="2 3" key="1">
    <citation type="submission" date="2014-06" db="EMBL/GenBank/DDBJ databases">
        <title>Draft genome sequence of the putrescine producing strain Lactococcus lactis subsp cremoris GE214.</title>
        <authorList>
            <person name="Ladero V."/>
            <person name="Linares D.M."/>
            <person name="del Rio B."/>
            <person name="Mayo B."/>
            <person name="Martin M.C."/>
            <person name="Fernandez M."/>
            <person name="Alvarez M.A."/>
        </authorList>
    </citation>
    <scope>NUCLEOTIDE SEQUENCE [LARGE SCALE GENOMIC DNA]</scope>
    <source>
        <strain evidence="2 3">GE214</strain>
    </source>
</reference>
<evidence type="ECO:0000256" key="1">
    <source>
        <dbReference type="SAM" id="MobiDB-lite"/>
    </source>
</evidence>
<accession>A0A084ACL4</accession>
<dbReference type="EMBL" id="AZSI01000014">
    <property type="protein sequence ID" value="KEY63043.1"/>
    <property type="molecule type" value="Genomic_DNA"/>
</dbReference>
<evidence type="ECO:0008006" key="4">
    <source>
        <dbReference type="Google" id="ProtNLM"/>
    </source>
</evidence>
<feature type="region of interest" description="Disordered" evidence="1">
    <location>
        <begin position="155"/>
        <end position="176"/>
    </location>
</feature>
<evidence type="ECO:0000313" key="3">
    <source>
        <dbReference type="Proteomes" id="UP000028401"/>
    </source>
</evidence>
<name>A0A084ACL4_LACLC</name>
<gene>
    <name evidence="2" type="ORF">U725_00721</name>
</gene>
<evidence type="ECO:0000313" key="2">
    <source>
        <dbReference type="EMBL" id="KEY63043.1"/>
    </source>
</evidence>
<sequence>MKWSLNELTKKKQIAFNENLDLREELVKRSAEILDCLPIEVSGEIAYDDELFYLDYQIKTTLTLPSSRSLKPVKYPIDILVNEIFATEETLKGNQELLDNDLIIVLDKDIISLDESVTDNILLEIPLQILAENEEAEELPSGKFWSVLSEEDYAKQQEDKKEEKKSPFDGLNGLFD</sequence>
<comment type="caution">
    <text evidence="2">The sequence shown here is derived from an EMBL/GenBank/DDBJ whole genome shotgun (WGS) entry which is preliminary data.</text>
</comment>
<dbReference type="AlphaFoldDB" id="A0A084ACL4"/>
<dbReference type="PATRIC" id="fig|1415168.3.peg.766"/>
<organism evidence="2 3">
    <name type="scientific">Lactococcus cremoris subsp. cremoris GE214</name>
    <dbReference type="NCBI Taxonomy" id="1415168"/>
    <lineage>
        <taxon>Bacteria</taxon>
        <taxon>Bacillati</taxon>
        <taxon>Bacillota</taxon>
        <taxon>Bacilli</taxon>
        <taxon>Lactobacillales</taxon>
        <taxon>Streptococcaceae</taxon>
        <taxon>Lactococcus</taxon>
        <taxon>Lactococcus cremoris subsp. cremoris</taxon>
    </lineage>
</organism>
<dbReference type="Proteomes" id="UP000028401">
    <property type="component" value="Unassembled WGS sequence"/>
</dbReference>
<feature type="compositionally biased region" description="Basic and acidic residues" evidence="1">
    <location>
        <begin position="155"/>
        <end position="167"/>
    </location>
</feature>
<dbReference type="Pfam" id="PF02620">
    <property type="entry name" value="YceD"/>
    <property type="match status" value="1"/>
</dbReference>
<dbReference type="InterPro" id="IPR003772">
    <property type="entry name" value="YceD"/>
</dbReference>
<dbReference type="RefSeq" id="WP_011834860.1">
    <property type="nucleotide sequence ID" value="NZ_AZSI01000014.1"/>
</dbReference>
<proteinExistence type="predicted"/>